<reference evidence="2" key="1">
    <citation type="submission" date="2025-08" db="UniProtKB">
        <authorList>
            <consortium name="RefSeq"/>
        </authorList>
    </citation>
    <scope>IDENTIFICATION</scope>
    <source>
        <strain evidence="2">Tuebingen</strain>
        <tissue evidence="2">Fibroblasts and whole tissue</tissue>
    </source>
</reference>
<organism evidence="1 2">
    <name type="scientific">Danio rerio</name>
    <name type="common">Zebrafish</name>
    <name type="synonym">Brachydanio rerio</name>
    <dbReference type="NCBI Taxonomy" id="7955"/>
    <lineage>
        <taxon>Eukaryota</taxon>
        <taxon>Metazoa</taxon>
        <taxon>Chordata</taxon>
        <taxon>Craniata</taxon>
        <taxon>Vertebrata</taxon>
        <taxon>Euteleostomi</taxon>
        <taxon>Actinopterygii</taxon>
        <taxon>Neopterygii</taxon>
        <taxon>Teleostei</taxon>
        <taxon>Ostariophysi</taxon>
        <taxon>Cypriniformes</taxon>
        <taxon>Danionidae</taxon>
        <taxon>Danioninae</taxon>
        <taxon>Danio</taxon>
    </lineage>
</organism>
<evidence type="ECO:0000313" key="1">
    <source>
        <dbReference type="Proteomes" id="UP000000437"/>
    </source>
</evidence>
<evidence type="ECO:0000313" key="2">
    <source>
        <dbReference type="RefSeq" id="XP_073779685.1"/>
    </source>
</evidence>
<protein>
    <submittedName>
        <fullName evidence="2">E3 ubiquitin-protein ligase TRIM39 isoform X1</fullName>
    </submittedName>
</protein>
<sequence length="553" mass="63367">MAESTSGSPKHNSARRSSLDAPPLSLSALSKELQCSICLDAFTDPVSTPCGHNFCKSCLNQCWNNSQTYNCPFCKDTFSYRPELKINTALRQLVQVFRQNVPEKKFKVLCDICDGMKMKAFKICLTCQSSYCETHLEPHQRVPNLKKHTLIDPEENVENYICKKHEKPLELFCRDDQTSVCSLCAVTDHRNHNTVVVEVESKEKKPQLIKIQTDVQQMIQDKLKKIQEIRHLEEVRMITSEKEKAESTELFADLMRCIERCQSELLEMKEQKQKAAEKQAQELIKDLEQEITELKRRDAELEQILHTEDHLHLLQIYPELSKPPHTSSWTHVSISDTQLSVETLRKTLTQLQDTLNDKLSTSVLKTMQQHAVDVTLDPNTAHPKLILSDDGKQVTFGDKELKLLNNPERFDCCPCVLAKERFSSGRFYFEVQVKEKTDWDLGVVRESINRKGDITAAPEAGYWIIMLRNENQYLAIDSSSVSLSLRVKPQVVGVFVDYEEGLVTFYDVESGSFIYSFTGQTFSEKLSPYFSPYQNNGGRNTAPLIISHVRKNE</sequence>
<name>A0AC58HCG6_DANRE</name>
<dbReference type="RefSeq" id="XP_073779685.1">
    <property type="nucleotide sequence ID" value="XM_073923584.1"/>
</dbReference>
<accession>A0AC58HCG6</accession>
<keyword evidence="1" id="KW-1185">Reference proteome</keyword>
<proteinExistence type="predicted"/>
<gene>
    <name evidence="2" type="primary">si:ch211-247l8.10</name>
</gene>
<dbReference type="Proteomes" id="UP000000437">
    <property type="component" value="Chromosome 15"/>
</dbReference>